<name>B8J4X3_DESDA</name>
<dbReference type="KEGG" id="dds:Ddes_2359"/>
<evidence type="ECO:0000256" key="4">
    <source>
        <dbReference type="ARBA" id="ARBA00023172"/>
    </source>
</evidence>
<reference evidence="6" key="1">
    <citation type="submission" date="2009-01" db="EMBL/GenBank/DDBJ databases">
        <title>Complete sequence of Desulfovibrio desulfuricans subsp. desulfuricans str. ATCC 27774.</title>
        <authorList>
            <consortium name="US DOE Joint Genome Institute"/>
            <person name="Lucas S."/>
            <person name="Copeland A."/>
            <person name="Lapidus A."/>
            <person name="Glavina del Rio T."/>
            <person name="Tice H."/>
            <person name="Bruce D."/>
            <person name="Goodwin L."/>
            <person name="Pitluck S."/>
            <person name="Sims D."/>
            <person name="Lu M."/>
            <person name="Kiss H."/>
            <person name="Meineke L."/>
            <person name="Brettin T."/>
            <person name="Detter J.C."/>
            <person name="Han C."/>
            <person name="Larimer F."/>
            <person name="Land M."/>
            <person name="Hauser L."/>
            <person name="Kyrpides N."/>
            <person name="Ovchinnikova G."/>
            <person name="Hazen T.C."/>
        </authorList>
    </citation>
    <scope>NUCLEOTIDE SEQUENCE [LARGE SCALE GENOMIC DNA]</scope>
    <source>
        <strain evidence="6">ATCC 27774</strain>
    </source>
</reference>
<keyword evidence="3" id="KW-0238">DNA-binding</keyword>
<keyword evidence="4" id="KW-0233">DNA recombination</keyword>
<dbReference type="Gene3D" id="1.10.150.130">
    <property type="match status" value="1"/>
</dbReference>
<evidence type="ECO:0000313" key="6">
    <source>
        <dbReference type="EMBL" id="ACL50253.1"/>
    </source>
</evidence>
<evidence type="ECO:0000259" key="5">
    <source>
        <dbReference type="PROSITE" id="PS51898"/>
    </source>
</evidence>
<dbReference type="InterPro" id="IPR010998">
    <property type="entry name" value="Integrase_recombinase_N"/>
</dbReference>
<proteinExistence type="inferred from homology"/>
<dbReference type="InterPro" id="IPR050808">
    <property type="entry name" value="Phage_Integrase"/>
</dbReference>
<dbReference type="CDD" id="cd00796">
    <property type="entry name" value="INT_Rci_Hp1_C"/>
    <property type="match status" value="1"/>
</dbReference>
<dbReference type="eggNOG" id="COG0582">
    <property type="taxonomic scope" value="Bacteria"/>
</dbReference>
<sequence length="398" mass="44954">MASLTRHQTDRVGVFYILGKQRAKSKTPSGEAVPTEKADKIYYIMYRLDGKKVEEKVGRESERMTVAKAAKIREQRINGVTLPNTERRRQRLEKAQAEAGRWTIGKLWKAYKDNNPGLKGIVTDENRFKNYLSGFTKLSPEELTTQMVDTLRLKLLKSGKKAGTTKNVLELLRRIINFGVKKGLCAWQDPSRLHFEMPKLNNVKTEMLTKEERARFIEAAKAAPNRKAGQLMLMAYYTGMRRNELFGLKWAHIDFEHGFINIVGEKQEGAKSNRDERIPLSPPVRELLAEVGDNGSEYVFPGKDGRSRMIDMNKQVNAIKAAAGLPKDFRPLHGLRHTFASVAVSNGVPLSHVQKLLTHKDPTLTQRYAHLEDEALKNAANMVGNFLTIPDSTKIAGE</sequence>
<dbReference type="PANTHER" id="PTHR30629:SF2">
    <property type="entry name" value="PROPHAGE INTEGRASE INTS-RELATED"/>
    <property type="match status" value="1"/>
</dbReference>
<dbReference type="STRING" id="525146.Ddes_2359"/>
<dbReference type="GO" id="GO:0006310">
    <property type="term" value="P:DNA recombination"/>
    <property type="evidence" value="ECO:0007669"/>
    <property type="project" value="UniProtKB-KW"/>
</dbReference>
<gene>
    <name evidence="6" type="ordered locus">Ddes_2359</name>
</gene>
<dbReference type="InterPro" id="IPR011010">
    <property type="entry name" value="DNA_brk_join_enz"/>
</dbReference>
<dbReference type="AlphaFoldDB" id="B8J4X3"/>
<dbReference type="InterPro" id="IPR002104">
    <property type="entry name" value="Integrase_catalytic"/>
</dbReference>
<accession>B8J4X3</accession>
<dbReference type="SUPFAM" id="SSF56349">
    <property type="entry name" value="DNA breaking-rejoining enzymes"/>
    <property type="match status" value="1"/>
</dbReference>
<dbReference type="EMBL" id="CP001358">
    <property type="protein sequence ID" value="ACL50253.1"/>
    <property type="molecule type" value="Genomic_DNA"/>
</dbReference>
<dbReference type="HOGENOM" id="CLU_027562_17_7_7"/>
<keyword evidence="2" id="KW-0229">DNA integration</keyword>
<dbReference type="PROSITE" id="PS51898">
    <property type="entry name" value="TYR_RECOMBINASE"/>
    <property type="match status" value="1"/>
</dbReference>
<dbReference type="Pfam" id="PF00589">
    <property type="entry name" value="Phage_integrase"/>
    <property type="match status" value="1"/>
</dbReference>
<feature type="domain" description="Tyr recombinase" evidence="5">
    <location>
        <begin position="203"/>
        <end position="381"/>
    </location>
</feature>
<protein>
    <submittedName>
        <fullName evidence="6">Integrase family protein</fullName>
    </submittedName>
</protein>
<comment type="similarity">
    <text evidence="1">Belongs to the 'phage' integrase family.</text>
</comment>
<organism evidence="6">
    <name type="scientific">Desulfovibrio desulfuricans (strain ATCC 27774 / DSM 6949 / MB)</name>
    <dbReference type="NCBI Taxonomy" id="525146"/>
    <lineage>
        <taxon>Bacteria</taxon>
        <taxon>Pseudomonadati</taxon>
        <taxon>Thermodesulfobacteriota</taxon>
        <taxon>Desulfovibrionia</taxon>
        <taxon>Desulfovibrionales</taxon>
        <taxon>Desulfovibrionaceae</taxon>
        <taxon>Desulfovibrio</taxon>
    </lineage>
</organism>
<evidence type="ECO:0000256" key="2">
    <source>
        <dbReference type="ARBA" id="ARBA00022908"/>
    </source>
</evidence>
<evidence type="ECO:0000256" key="3">
    <source>
        <dbReference type="ARBA" id="ARBA00023125"/>
    </source>
</evidence>
<dbReference type="Gene3D" id="1.10.443.10">
    <property type="entry name" value="Intergrase catalytic core"/>
    <property type="match status" value="1"/>
</dbReference>
<evidence type="ECO:0000256" key="1">
    <source>
        <dbReference type="ARBA" id="ARBA00008857"/>
    </source>
</evidence>
<dbReference type="PANTHER" id="PTHR30629">
    <property type="entry name" value="PROPHAGE INTEGRASE"/>
    <property type="match status" value="1"/>
</dbReference>
<dbReference type="GO" id="GO:0015074">
    <property type="term" value="P:DNA integration"/>
    <property type="evidence" value="ECO:0007669"/>
    <property type="project" value="UniProtKB-KW"/>
</dbReference>
<dbReference type="GO" id="GO:0003677">
    <property type="term" value="F:DNA binding"/>
    <property type="evidence" value="ECO:0007669"/>
    <property type="project" value="UniProtKB-KW"/>
</dbReference>
<dbReference type="InterPro" id="IPR013762">
    <property type="entry name" value="Integrase-like_cat_sf"/>
</dbReference>